<evidence type="ECO:0000313" key="1">
    <source>
        <dbReference type="EMBL" id="QQP49363.1"/>
    </source>
</evidence>
<evidence type="ECO:0000313" key="2">
    <source>
        <dbReference type="Proteomes" id="UP000595437"/>
    </source>
</evidence>
<organism evidence="1 2">
    <name type="scientific">Caligus rogercresseyi</name>
    <name type="common">Sea louse</name>
    <dbReference type="NCBI Taxonomy" id="217165"/>
    <lineage>
        <taxon>Eukaryota</taxon>
        <taxon>Metazoa</taxon>
        <taxon>Ecdysozoa</taxon>
        <taxon>Arthropoda</taxon>
        <taxon>Crustacea</taxon>
        <taxon>Multicrustacea</taxon>
        <taxon>Hexanauplia</taxon>
        <taxon>Copepoda</taxon>
        <taxon>Siphonostomatoida</taxon>
        <taxon>Caligidae</taxon>
        <taxon>Caligus</taxon>
    </lineage>
</organism>
<reference evidence="2" key="1">
    <citation type="submission" date="2021-01" db="EMBL/GenBank/DDBJ databases">
        <title>Caligus Genome Assembly.</title>
        <authorList>
            <person name="Gallardo-Escarate C."/>
        </authorList>
    </citation>
    <scope>NUCLEOTIDE SEQUENCE [LARGE SCALE GENOMIC DNA]</scope>
</reference>
<sequence>DPSLDKRKDPSWNVEVLQKEISDKIQELRDSISPTLQKTQGEYIERANFWMRRYEKYLESSEVQKAQRGVIM</sequence>
<gene>
    <name evidence="1" type="ORF">FKW44_010008</name>
</gene>
<feature type="non-terminal residue" evidence="1">
    <location>
        <position position="72"/>
    </location>
</feature>
<name>A0A7T8HFY7_CALRO</name>
<protein>
    <submittedName>
        <fullName evidence="1">Uncharacterized protein</fullName>
    </submittedName>
</protein>
<accession>A0A7T8HFY7</accession>
<dbReference type="Proteomes" id="UP000595437">
    <property type="component" value="Chromosome 6"/>
</dbReference>
<keyword evidence="2" id="KW-1185">Reference proteome</keyword>
<dbReference type="OrthoDB" id="6243211at2759"/>
<dbReference type="EMBL" id="CP045895">
    <property type="protein sequence ID" value="QQP49363.1"/>
    <property type="molecule type" value="Genomic_DNA"/>
</dbReference>
<feature type="non-terminal residue" evidence="1">
    <location>
        <position position="1"/>
    </location>
</feature>
<dbReference type="AlphaFoldDB" id="A0A7T8HFY7"/>
<proteinExistence type="predicted"/>